<evidence type="ECO:0000313" key="3">
    <source>
        <dbReference type="Proteomes" id="UP000245916"/>
    </source>
</evidence>
<evidence type="ECO:0008006" key="4">
    <source>
        <dbReference type="Google" id="ProtNLM"/>
    </source>
</evidence>
<dbReference type="Proteomes" id="UP000245916">
    <property type="component" value="Unassembled WGS sequence"/>
</dbReference>
<dbReference type="RefSeq" id="WP_109271701.1">
    <property type="nucleotide sequence ID" value="NZ_QFFF01000001.1"/>
</dbReference>
<dbReference type="AlphaFoldDB" id="A0A2U2J5E5"/>
<accession>A0A2U2J5E5</accession>
<feature type="signal peptide" evidence="1">
    <location>
        <begin position="1"/>
        <end position="26"/>
    </location>
</feature>
<reference evidence="2 3" key="1">
    <citation type="submission" date="2018-05" db="EMBL/GenBank/DDBJ databases">
        <title>Genome of Sphingosinicella humi QZX222.</title>
        <authorList>
            <person name="Qiao Z."/>
            <person name="Wang G."/>
        </authorList>
    </citation>
    <scope>NUCLEOTIDE SEQUENCE [LARGE SCALE GENOMIC DNA]</scope>
    <source>
        <strain evidence="2 3">QZX222</strain>
    </source>
</reference>
<evidence type="ECO:0000256" key="1">
    <source>
        <dbReference type="SAM" id="SignalP"/>
    </source>
</evidence>
<keyword evidence="3" id="KW-1185">Reference proteome</keyword>
<keyword evidence="1" id="KW-0732">Signal</keyword>
<proteinExistence type="predicted"/>
<gene>
    <name evidence="2" type="ORF">DF286_12270</name>
</gene>
<name>A0A2U2J5E5_9SPHN</name>
<evidence type="ECO:0000313" key="2">
    <source>
        <dbReference type="EMBL" id="PWG03563.1"/>
    </source>
</evidence>
<organism evidence="2 3">
    <name type="scientific">Allosphingosinicella humi</name>
    <dbReference type="NCBI Taxonomy" id="2068657"/>
    <lineage>
        <taxon>Bacteria</taxon>
        <taxon>Pseudomonadati</taxon>
        <taxon>Pseudomonadota</taxon>
        <taxon>Alphaproteobacteria</taxon>
        <taxon>Sphingomonadales</taxon>
        <taxon>Sphingomonadaceae</taxon>
        <taxon>Allosphingosinicella</taxon>
    </lineage>
</organism>
<sequence>MNKFNLAAAGLALALTAVIVPATAFAQRGPITVEANLNLPVEYVSYSDLNMASDEGLDMLRGRVRGAARRLCIDEGVRQLKPVFEGRHCFTGAIAGAEAQISRVLAALDRGEQFASNRAIAVSVGGQ</sequence>
<comment type="caution">
    <text evidence="2">The sequence shown here is derived from an EMBL/GenBank/DDBJ whole genome shotgun (WGS) entry which is preliminary data.</text>
</comment>
<dbReference type="NCBIfam" id="TIGR04433">
    <property type="entry name" value="UrcA_uranyl"/>
    <property type="match status" value="1"/>
</dbReference>
<protein>
    <recommendedName>
        <fullName evidence="4">UrcA family protein</fullName>
    </recommendedName>
</protein>
<dbReference type="EMBL" id="QFFF01000001">
    <property type="protein sequence ID" value="PWG03563.1"/>
    <property type="molecule type" value="Genomic_DNA"/>
</dbReference>
<dbReference type="InterPro" id="IPR030972">
    <property type="entry name" value="UrcA_uranyl"/>
</dbReference>
<feature type="chain" id="PRO_5015687055" description="UrcA family protein" evidence="1">
    <location>
        <begin position="27"/>
        <end position="127"/>
    </location>
</feature>